<sequence length="1202" mass="136039">MDSLPVIVKFGRDETAENWEFHRASWHKPCYAKFSSCKLERAKLKRKRSSDSTETSSRGERQRLNSEVCFLCDKGAREDDGDLRQVSTFETDANIRTIITELNDSRLRVRIVGGDLIAIGAKYHLKCLIELKNRYRSHVRKSNKDKQNIDENVCNSRVFVELASYVKKEVNSGKLLFKLSELHSLYQSRLEVLGNAKSVNKTRLKERLLEYFKEAQEQLDGRNTFLVFKEGMRNMIQDALKKRDFSEDALILARAASIIRKDIFNPCLTIGQAIVFDAKKRSTADPEAKPRHSLEREPPLPVYIGLNIHGLTRSKHLINQLHQLGICISYDRVLQLEDWIAKAICIRFDKDGVVSSVCLHRGLFTVGALDNLDHNPTSTTSQSSFHGTGISMFQFPSPNKPGECRPPFTVPPSVSGKHVQLPENYNTVPAVATAKSNTSATPAMIKHGMDVVKEATNLLNPGQIPVITFDQPLFALAKLVQWHFSATHCEGQYVAMLAGLHTEIALWNALGDLLEGSGGTSALSEAEVTSAGTAQSMLNATHLTRTRHAHQVTLLTLRILQREAFLSCIGFEHDQTAEAWRLQMIAKSPTLRFWALILRYETLILIFVRAHRERNFHLYVNGLEELALLLFALDHVNYAMWLPVHIRDMKSLPRLIKEEFEIQGNWVISKTANTFSGIPFDQAHEQENRNVKASGGCIGLTENPVVFRRWMLSGQELSRLRKQFESQYFSDNDLDNPQNFLNHEQGLSTQKTFQRQVTSLSSIIRKTGNPFLADVSDLVSLDSRDFADESVIAALYTLEDTEKGQHSNFVKEVLEERKRSIHEPIKLNKPALFRKPSPKIKSKQGKKIKALENNVSLFGQLYISMQSSEGDLEEFLSHEVQSFPPSLSEFGKLYLPGTKSELMKCLEPLHESTPPETFRCKVLDGAVIVHCLSIAGTTTFKEYAEKAFIPHLQSHLQGTERLDVVWDTYRPESLKESTRQKRGKGVHRKVSGESKLPRNWSEFLHDSSNKKKLFDFLTYKVANCVFPEGKAVYITSEESVLTVCSSSPMPNCNHEEADTRIVVHVLHALQQGLTTVQVRTVDTNVVVVLTGVFHKLFLSQPKADIWVAFGVGKNYRHYSINALSTSLSTKRSQALPMLHSISGCDTTSAFWGKGKKSFWQAWMAFEEVTDTFVYLASHPFEPLDSNCENFRKIERLIILVYD</sequence>
<keyword evidence="2" id="KW-1185">Reference proteome</keyword>
<dbReference type="Proteomes" id="UP001159405">
    <property type="component" value="Unassembled WGS sequence"/>
</dbReference>
<organism evidence="1 2">
    <name type="scientific">Porites lobata</name>
    <dbReference type="NCBI Taxonomy" id="104759"/>
    <lineage>
        <taxon>Eukaryota</taxon>
        <taxon>Metazoa</taxon>
        <taxon>Cnidaria</taxon>
        <taxon>Anthozoa</taxon>
        <taxon>Hexacorallia</taxon>
        <taxon>Scleractinia</taxon>
        <taxon>Fungiina</taxon>
        <taxon>Poritidae</taxon>
        <taxon>Porites</taxon>
    </lineage>
</organism>
<proteinExistence type="predicted"/>
<reference evidence="1 2" key="1">
    <citation type="submission" date="2022-05" db="EMBL/GenBank/DDBJ databases">
        <authorList>
            <consortium name="Genoscope - CEA"/>
            <person name="William W."/>
        </authorList>
    </citation>
    <scope>NUCLEOTIDE SEQUENCE [LARGE SCALE GENOMIC DNA]</scope>
</reference>
<dbReference type="EMBL" id="CALNXK010000159">
    <property type="protein sequence ID" value="CAH3170897.1"/>
    <property type="molecule type" value="Genomic_DNA"/>
</dbReference>
<dbReference type="PANTHER" id="PTHR47018:SF2">
    <property type="entry name" value="TESMIN_TSO1-LIKE CXC DOMAIN-CONTAINING PROTEIN"/>
    <property type="match status" value="1"/>
</dbReference>
<gene>
    <name evidence="1" type="ORF">PLOB_00011047</name>
</gene>
<name>A0ABN8QV78_9CNID</name>
<dbReference type="PANTHER" id="PTHR47018">
    <property type="entry name" value="CXC DOMAIN-CONTAINING PROTEIN-RELATED"/>
    <property type="match status" value="1"/>
</dbReference>
<evidence type="ECO:0000313" key="1">
    <source>
        <dbReference type="EMBL" id="CAH3170897.1"/>
    </source>
</evidence>
<comment type="caution">
    <text evidence="1">The sequence shown here is derived from an EMBL/GenBank/DDBJ whole genome shotgun (WGS) entry which is preliminary data.</text>
</comment>
<accession>A0ABN8QV78</accession>
<protein>
    <submittedName>
        <fullName evidence="1">Uncharacterized protein</fullName>
    </submittedName>
</protein>
<evidence type="ECO:0000313" key="2">
    <source>
        <dbReference type="Proteomes" id="UP001159405"/>
    </source>
</evidence>